<accession>A0A1L9VLQ6</accession>
<evidence type="ECO:0000256" key="1">
    <source>
        <dbReference type="SAM" id="Phobius"/>
    </source>
</evidence>
<dbReference type="RefSeq" id="XP_022401512.1">
    <property type="nucleotide sequence ID" value="XM_022541930.1"/>
</dbReference>
<keyword evidence="1" id="KW-1133">Transmembrane helix</keyword>
<keyword evidence="3" id="KW-1185">Reference proteome</keyword>
<dbReference type="AlphaFoldDB" id="A0A1L9VLQ6"/>
<organism evidence="2 3">
    <name type="scientific">Aspergillus glaucus CBS 516.65</name>
    <dbReference type="NCBI Taxonomy" id="1160497"/>
    <lineage>
        <taxon>Eukaryota</taxon>
        <taxon>Fungi</taxon>
        <taxon>Dikarya</taxon>
        <taxon>Ascomycota</taxon>
        <taxon>Pezizomycotina</taxon>
        <taxon>Eurotiomycetes</taxon>
        <taxon>Eurotiomycetidae</taxon>
        <taxon>Eurotiales</taxon>
        <taxon>Aspergillaceae</taxon>
        <taxon>Aspergillus</taxon>
        <taxon>Aspergillus subgen. Aspergillus</taxon>
    </lineage>
</organism>
<dbReference type="GeneID" id="34458191"/>
<reference evidence="3" key="1">
    <citation type="journal article" date="2017" name="Genome Biol.">
        <title>Comparative genomics reveals high biological diversity and specific adaptations in the industrially and medically important fungal genus Aspergillus.</title>
        <authorList>
            <person name="de Vries R.P."/>
            <person name="Riley R."/>
            <person name="Wiebenga A."/>
            <person name="Aguilar-Osorio G."/>
            <person name="Amillis S."/>
            <person name="Uchima C.A."/>
            <person name="Anderluh G."/>
            <person name="Asadollahi M."/>
            <person name="Askin M."/>
            <person name="Barry K."/>
            <person name="Battaglia E."/>
            <person name="Bayram O."/>
            <person name="Benocci T."/>
            <person name="Braus-Stromeyer S.A."/>
            <person name="Caldana C."/>
            <person name="Canovas D."/>
            <person name="Cerqueira G.C."/>
            <person name="Chen F."/>
            <person name="Chen W."/>
            <person name="Choi C."/>
            <person name="Clum A."/>
            <person name="Dos Santos R.A."/>
            <person name="Damasio A.R."/>
            <person name="Diallinas G."/>
            <person name="Emri T."/>
            <person name="Fekete E."/>
            <person name="Flipphi M."/>
            <person name="Freyberg S."/>
            <person name="Gallo A."/>
            <person name="Gournas C."/>
            <person name="Habgood R."/>
            <person name="Hainaut M."/>
            <person name="Harispe M.L."/>
            <person name="Henrissat B."/>
            <person name="Hilden K.S."/>
            <person name="Hope R."/>
            <person name="Hossain A."/>
            <person name="Karabika E."/>
            <person name="Karaffa L."/>
            <person name="Karanyi Z."/>
            <person name="Krasevec N."/>
            <person name="Kuo A."/>
            <person name="Kusch H."/>
            <person name="LaButti K."/>
            <person name="Lagendijk E.L."/>
            <person name="Lapidus A."/>
            <person name="Levasseur A."/>
            <person name="Lindquist E."/>
            <person name="Lipzen A."/>
            <person name="Logrieco A.F."/>
            <person name="MacCabe A."/>
            <person name="Maekelae M.R."/>
            <person name="Malavazi I."/>
            <person name="Melin P."/>
            <person name="Meyer V."/>
            <person name="Mielnichuk N."/>
            <person name="Miskei M."/>
            <person name="Molnar A.P."/>
            <person name="Mule G."/>
            <person name="Ngan C.Y."/>
            <person name="Orejas M."/>
            <person name="Orosz E."/>
            <person name="Ouedraogo J.P."/>
            <person name="Overkamp K.M."/>
            <person name="Park H.-S."/>
            <person name="Perrone G."/>
            <person name="Piumi F."/>
            <person name="Punt P.J."/>
            <person name="Ram A.F."/>
            <person name="Ramon A."/>
            <person name="Rauscher S."/>
            <person name="Record E."/>
            <person name="Riano-Pachon D.M."/>
            <person name="Robert V."/>
            <person name="Roehrig J."/>
            <person name="Ruller R."/>
            <person name="Salamov A."/>
            <person name="Salih N.S."/>
            <person name="Samson R.A."/>
            <person name="Sandor E."/>
            <person name="Sanguinetti M."/>
            <person name="Schuetze T."/>
            <person name="Sepcic K."/>
            <person name="Shelest E."/>
            <person name="Sherlock G."/>
            <person name="Sophianopoulou V."/>
            <person name="Squina F.M."/>
            <person name="Sun H."/>
            <person name="Susca A."/>
            <person name="Todd R.B."/>
            <person name="Tsang A."/>
            <person name="Unkles S.E."/>
            <person name="van de Wiele N."/>
            <person name="van Rossen-Uffink D."/>
            <person name="Oliveira J.V."/>
            <person name="Vesth T.C."/>
            <person name="Visser J."/>
            <person name="Yu J.-H."/>
            <person name="Zhou M."/>
            <person name="Andersen M.R."/>
            <person name="Archer D.B."/>
            <person name="Baker S.E."/>
            <person name="Benoit I."/>
            <person name="Brakhage A.A."/>
            <person name="Braus G.H."/>
            <person name="Fischer R."/>
            <person name="Frisvad J.C."/>
            <person name="Goldman G.H."/>
            <person name="Houbraken J."/>
            <person name="Oakley B."/>
            <person name="Pocsi I."/>
            <person name="Scazzocchio C."/>
            <person name="Seiboth B."/>
            <person name="vanKuyk P.A."/>
            <person name="Wortman J."/>
            <person name="Dyer P.S."/>
            <person name="Grigoriev I.V."/>
        </authorList>
    </citation>
    <scope>NUCLEOTIDE SEQUENCE [LARGE SCALE GENOMIC DNA]</scope>
    <source>
        <strain evidence="3">CBS 516.65</strain>
    </source>
</reference>
<sequence>MYLISLRHLMLKSRMFSFLFFIFLFLLDPNCRPVLILFRFAGAAAISTTTTLPLPYLCCVPGLLTLGGIPVSLASFLLLDLDTAVFVSSIFFLLFYFKQLSPATLDPNISFHRVLPLSTSAHVNRECVVDHITHKSRRLFKPRDSFFLLSSI</sequence>
<protein>
    <submittedName>
        <fullName evidence="2">Uncharacterized protein</fullName>
    </submittedName>
</protein>
<feature type="transmembrane region" description="Helical" evidence="1">
    <location>
        <begin position="69"/>
        <end position="97"/>
    </location>
</feature>
<evidence type="ECO:0000313" key="3">
    <source>
        <dbReference type="Proteomes" id="UP000184300"/>
    </source>
</evidence>
<evidence type="ECO:0000313" key="2">
    <source>
        <dbReference type="EMBL" id="OJJ84814.1"/>
    </source>
</evidence>
<dbReference type="Proteomes" id="UP000184300">
    <property type="component" value="Unassembled WGS sequence"/>
</dbReference>
<name>A0A1L9VLQ6_ASPGL</name>
<dbReference type="EMBL" id="KV878896">
    <property type="protein sequence ID" value="OJJ84814.1"/>
    <property type="molecule type" value="Genomic_DNA"/>
</dbReference>
<dbReference type="VEuPathDB" id="FungiDB:ASPGLDRAFT_1474532"/>
<keyword evidence="1" id="KW-0472">Membrane</keyword>
<gene>
    <name evidence="2" type="ORF">ASPGLDRAFT_1474532</name>
</gene>
<keyword evidence="1" id="KW-0812">Transmembrane</keyword>
<proteinExistence type="predicted"/>